<evidence type="ECO:0000256" key="1">
    <source>
        <dbReference type="SAM" id="MobiDB-lite"/>
    </source>
</evidence>
<gene>
    <name evidence="2" type="ORF">ABZ508_04425</name>
</gene>
<comment type="caution">
    <text evidence="2">The sequence shown here is derived from an EMBL/GenBank/DDBJ whole genome shotgun (WGS) entry which is preliminary data.</text>
</comment>
<evidence type="ECO:0000313" key="3">
    <source>
        <dbReference type="Proteomes" id="UP001550378"/>
    </source>
</evidence>
<sequence length="261" mass="27895">MAIEKQAFGVARRLARRRSAPALHPDGLICPGVLDVPGTGTADAAPWGVPFLDRAGRYDAAVRWSRALGLPAGRPDGLGLAVRVEDADGPGVPLDLLMTSSGTGRLGRHVPLPRRDALAGPYSTLLSYRTGGRERVVAAFPVRTGHRRVPGDPDALRRALDLAPVRLALCAAAPDEPWRPFATLTVRAPRPHGEPSALAFDPYLHALAGLRPTHRLQGLRAAAYSGSRHGRHAMLTAPHEPAEHEPAEQGQMPRRRGRPGP</sequence>
<dbReference type="SUPFAM" id="SSF56634">
    <property type="entry name" value="Heme-dependent catalase-like"/>
    <property type="match status" value="1"/>
</dbReference>
<accession>A0ABV2VZB2</accession>
<proteinExistence type="predicted"/>
<name>A0ABV2VZB2_9ACTN</name>
<feature type="region of interest" description="Disordered" evidence="1">
    <location>
        <begin position="236"/>
        <end position="261"/>
    </location>
</feature>
<reference evidence="2 3" key="1">
    <citation type="submission" date="2024-06" db="EMBL/GenBank/DDBJ databases">
        <title>The Natural Products Discovery Center: Release of the First 8490 Sequenced Strains for Exploring Actinobacteria Biosynthetic Diversity.</title>
        <authorList>
            <person name="Kalkreuter E."/>
            <person name="Kautsar S.A."/>
            <person name="Yang D."/>
            <person name="Bader C.D."/>
            <person name="Teijaro C.N."/>
            <person name="Fluegel L."/>
            <person name="Davis C.M."/>
            <person name="Simpson J.R."/>
            <person name="Lauterbach L."/>
            <person name="Steele A.D."/>
            <person name="Gui C."/>
            <person name="Meng S."/>
            <person name="Li G."/>
            <person name="Viehrig K."/>
            <person name="Ye F."/>
            <person name="Su P."/>
            <person name="Kiefer A.F."/>
            <person name="Nichols A."/>
            <person name="Cepeda A.J."/>
            <person name="Yan W."/>
            <person name="Fan B."/>
            <person name="Jiang Y."/>
            <person name="Adhikari A."/>
            <person name="Zheng C.-J."/>
            <person name="Schuster L."/>
            <person name="Cowan T.M."/>
            <person name="Smanski M.J."/>
            <person name="Chevrette M.G."/>
            <person name="De Carvalho L.P.S."/>
            <person name="Shen B."/>
        </authorList>
    </citation>
    <scope>NUCLEOTIDE SEQUENCE [LARGE SCALE GENOMIC DNA]</scope>
    <source>
        <strain evidence="2 3">NPDC006337</strain>
    </source>
</reference>
<dbReference type="RefSeq" id="WP_359658221.1">
    <property type="nucleotide sequence ID" value="NZ_JBEXZP010000294.1"/>
</dbReference>
<protein>
    <submittedName>
        <fullName evidence="2">Phosphodiesterase</fullName>
    </submittedName>
</protein>
<evidence type="ECO:0000313" key="2">
    <source>
        <dbReference type="EMBL" id="MEU0706615.1"/>
    </source>
</evidence>
<organism evidence="2 3">
    <name type="scientific">Streptomyces lavendulocolor</name>
    <dbReference type="NCBI Taxonomy" id="67316"/>
    <lineage>
        <taxon>Bacteria</taxon>
        <taxon>Bacillati</taxon>
        <taxon>Actinomycetota</taxon>
        <taxon>Actinomycetes</taxon>
        <taxon>Kitasatosporales</taxon>
        <taxon>Streptomycetaceae</taxon>
        <taxon>Streptomyces</taxon>
    </lineage>
</organism>
<keyword evidence="3" id="KW-1185">Reference proteome</keyword>
<dbReference type="InterPro" id="IPR020835">
    <property type="entry name" value="Catalase_sf"/>
</dbReference>
<dbReference type="EMBL" id="JBEXZR010000002">
    <property type="protein sequence ID" value="MEU0706615.1"/>
    <property type="molecule type" value="Genomic_DNA"/>
</dbReference>
<dbReference type="Proteomes" id="UP001550378">
    <property type="component" value="Unassembled WGS sequence"/>
</dbReference>